<name>A0A2R6NIX2_9APHY</name>
<evidence type="ECO:0000313" key="1">
    <source>
        <dbReference type="EMBL" id="PSR72304.1"/>
    </source>
</evidence>
<dbReference type="InterPro" id="IPR036322">
    <property type="entry name" value="WD40_repeat_dom_sf"/>
</dbReference>
<sequence>MDRDVVMSCIAWNHAVDPFTFATGCSDGVVRIWTAKEKREATRTIAAMPTSSRVIPSSWIVPPEALPFHQVYDIDFFSDPSSEMAGLA</sequence>
<dbReference type="Proteomes" id="UP000186601">
    <property type="component" value="Unassembled WGS sequence"/>
</dbReference>
<dbReference type="EMBL" id="MLYV02001198">
    <property type="protein sequence ID" value="PSR72304.1"/>
    <property type="molecule type" value="Genomic_DNA"/>
</dbReference>
<reference evidence="1 2" key="1">
    <citation type="submission" date="2018-02" db="EMBL/GenBank/DDBJ databases">
        <title>Genome sequence of the basidiomycete white-rot fungus Phlebia centrifuga.</title>
        <authorList>
            <person name="Granchi Z."/>
            <person name="Peng M."/>
            <person name="de Vries R.P."/>
            <person name="Hilden K."/>
            <person name="Makela M.R."/>
            <person name="Grigoriev I."/>
            <person name="Riley R."/>
        </authorList>
    </citation>
    <scope>NUCLEOTIDE SEQUENCE [LARGE SCALE GENOMIC DNA]</scope>
    <source>
        <strain evidence="1 2">FBCC195</strain>
    </source>
</reference>
<proteinExistence type="predicted"/>
<accession>A0A2R6NIX2</accession>
<comment type="caution">
    <text evidence="1">The sequence shown here is derived from an EMBL/GenBank/DDBJ whole genome shotgun (WGS) entry which is preliminary data.</text>
</comment>
<evidence type="ECO:0000313" key="2">
    <source>
        <dbReference type="Proteomes" id="UP000186601"/>
    </source>
</evidence>
<protein>
    <submittedName>
        <fullName evidence="1">Uncharacterized protein</fullName>
    </submittedName>
</protein>
<gene>
    <name evidence="1" type="ORF">PHLCEN_2v11896</name>
</gene>
<organism evidence="1 2">
    <name type="scientific">Hermanssonia centrifuga</name>
    <dbReference type="NCBI Taxonomy" id="98765"/>
    <lineage>
        <taxon>Eukaryota</taxon>
        <taxon>Fungi</taxon>
        <taxon>Dikarya</taxon>
        <taxon>Basidiomycota</taxon>
        <taxon>Agaricomycotina</taxon>
        <taxon>Agaricomycetes</taxon>
        <taxon>Polyporales</taxon>
        <taxon>Meruliaceae</taxon>
        <taxon>Hermanssonia</taxon>
    </lineage>
</organism>
<dbReference type="SUPFAM" id="SSF50978">
    <property type="entry name" value="WD40 repeat-like"/>
    <property type="match status" value="1"/>
</dbReference>
<dbReference type="AlphaFoldDB" id="A0A2R6NIX2"/>
<keyword evidence="2" id="KW-1185">Reference proteome</keyword>